<gene>
    <name evidence="1" type="ORF">Taro_029789</name>
</gene>
<dbReference type="EMBL" id="NMUH01002002">
    <property type="protein sequence ID" value="MQL97104.1"/>
    <property type="molecule type" value="Genomic_DNA"/>
</dbReference>
<name>A0A843VVY1_COLES</name>
<sequence>MPQMALILPCKSVFPIFLDLAHSSPVLARHFQGWLEVVGIHIKSRRVFEGILDAIRPVGPYRDGLL</sequence>
<dbReference type="AlphaFoldDB" id="A0A843VVY1"/>
<keyword evidence="2" id="KW-1185">Reference proteome</keyword>
<accession>A0A843VVY1</accession>
<evidence type="ECO:0000313" key="2">
    <source>
        <dbReference type="Proteomes" id="UP000652761"/>
    </source>
</evidence>
<dbReference type="Proteomes" id="UP000652761">
    <property type="component" value="Unassembled WGS sequence"/>
</dbReference>
<proteinExistence type="predicted"/>
<evidence type="ECO:0000313" key="1">
    <source>
        <dbReference type="EMBL" id="MQL97104.1"/>
    </source>
</evidence>
<organism evidence="1 2">
    <name type="scientific">Colocasia esculenta</name>
    <name type="common">Wild taro</name>
    <name type="synonym">Arum esculentum</name>
    <dbReference type="NCBI Taxonomy" id="4460"/>
    <lineage>
        <taxon>Eukaryota</taxon>
        <taxon>Viridiplantae</taxon>
        <taxon>Streptophyta</taxon>
        <taxon>Embryophyta</taxon>
        <taxon>Tracheophyta</taxon>
        <taxon>Spermatophyta</taxon>
        <taxon>Magnoliopsida</taxon>
        <taxon>Liliopsida</taxon>
        <taxon>Araceae</taxon>
        <taxon>Aroideae</taxon>
        <taxon>Colocasieae</taxon>
        <taxon>Colocasia</taxon>
    </lineage>
</organism>
<reference evidence="1" key="1">
    <citation type="submission" date="2017-07" db="EMBL/GenBank/DDBJ databases">
        <title>Taro Niue Genome Assembly and Annotation.</title>
        <authorList>
            <person name="Atibalentja N."/>
            <person name="Keating K."/>
            <person name="Fields C.J."/>
        </authorList>
    </citation>
    <scope>NUCLEOTIDE SEQUENCE</scope>
    <source>
        <strain evidence="1">Niue_2</strain>
        <tissue evidence="1">Leaf</tissue>
    </source>
</reference>
<comment type="caution">
    <text evidence="1">The sequence shown here is derived from an EMBL/GenBank/DDBJ whole genome shotgun (WGS) entry which is preliminary data.</text>
</comment>
<protein>
    <submittedName>
        <fullName evidence="1">Uncharacterized protein</fullName>
    </submittedName>
</protein>